<proteinExistence type="predicted"/>
<dbReference type="AlphaFoldDB" id="I3VRI2"/>
<dbReference type="RefSeq" id="WP_014757051.1">
    <property type="nucleotide sequence ID" value="NC_017992.1"/>
</dbReference>
<keyword evidence="3" id="KW-1185">Reference proteome</keyword>
<evidence type="ECO:0000313" key="3">
    <source>
        <dbReference type="Proteomes" id="UP000006178"/>
    </source>
</evidence>
<organism evidence="2 3">
    <name type="scientific">Thermoanaerobacterium saccharolyticum (strain DSM 8691 / JW/SL-YS485)</name>
    <dbReference type="NCBI Taxonomy" id="1094508"/>
    <lineage>
        <taxon>Bacteria</taxon>
        <taxon>Bacillati</taxon>
        <taxon>Bacillota</taxon>
        <taxon>Clostridia</taxon>
        <taxon>Thermoanaerobacterales</taxon>
        <taxon>Thermoanaerobacteraceae</taxon>
        <taxon>Thermoanaerobacterium</taxon>
    </lineage>
</organism>
<protein>
    <recommendedName>
        <fullName evidence="4">Lipoprotein</fullName>
    </recommendedName>
</protein>
<dbReference type="BioCyc" id="TSAC1094508:GLMA-93-MONOMER"/>
<evidence type="ECO:0000313" key="2">
    <source>
        <dbReference type="EMBL" id="AFK85127.1"/>
    </source>
</evidence>
<gene>
    <name evidence="2" type="ordered locus">Tsac_0091</name>
</gene>
<accession>I3VRI2</accession>
<dbReference type="eggNOG" id="COG4219">
    <property type="taxonomic scope" value="Bacteria"/>
</dbReference>
<sequence>MNRFIIFLFSVIFLLSFTSCSNETKKLNTNPEQQLKQSQNTPLKQNIQTDLYQISIPKEWTAEKLDGNMLAFKKENKRIGGLDILGYYPEQPISQLEPNHSEVIESKTLEGFFTEVVKEKLKITPPAASGETTVTEQVHLFFIIKEKKIAYDLYFNTADVDEQTALNVAKSLKYKNTNNW</sequence>
<evidence type="ECO:0000256" key="1">
    <source>
        <dbReference type="SAM" id="SignalP"/>
    </source>
</evidence>
<dbReference type="PROSITE" id="PS51257">
    <property type="entry name" value="PROKAR_LIPOPROTEIN"/>
    <property type="match status" value="1"/>
</dbReference>
<feature type="chain" id="PRO_5003681542" description="Lipoprotein" evidence="1">
    <location>
        <begin position="22"/>
        <end position="180"/>
    </location>
</feature>
<dbReference type="EMBL" id="CP003184">
    <property type="protein sequence ID" value="AFK85127.1"/>
    <property type="molecule type" value="Genomic_DNA"/>
</dbReference>
<dbReference type="KEGG" id="tsh:Tsac_0091"/>
<dbReference type="PATRIC" id="fig|1094508.3.peg.93"/>
<keyword evidence="1" id="KW-0732">Signal</keyword>
<evidence type="ECO:0008006" key="4">
    <source>
        <dbReference type="Google" id="ProtNLM"/>
    </source>
</evidence>
<feature type="signal peptide" evidence="1">
    <location>
        <begin position="1"/>
        <end position="21"/>
    </location>
</feature>
<dbReference type="Proteomes" id="UP000006178">
    <property type="component" value="Chromosome"/>
</dbReference>
<reference evidence="2 3" key="1">
    <citation type="journal article" date="2014" name="Appl. Environ. Microbiol.">
        <title>Profile of Secreted Hydrolases, Associated Proteins, and SlpA in Thermoanaerobacterium saccharolyticum during the Degradation of Hemicellulose.</title>
        <authorList>
            <person name="Currie D.H."/>
            <person name="Guss A.M."/>
            <person name="Herring C.D."/>
            <person name="Giannone R.J."/>
            <person name="Johnson C.M."/>
            <person name="Lankford P.K."/>
            <person name="Brown S.D."/>
            <person name="Hettich R.L."/>
            <person name="Lynd L.R."/>
        </authorList>
    </citation>
    <scope>NUCLEOTIDE SEQUENCE [LARGE SCALE GENOMIC DNA]</scope>
    <source>
        <strain evidence="3">DSM 8691 / JW/SL-YS485</strain>
    </source>
</reference>
<name>I3VRI2_THESW</name>